<sequence length="61" mass="7146">MSYTLEDKALQLLKENGLSENLINQVDLTRDLTVERSIQEIVNRNKTNEFVNVIKENQVKR</sequence>
<dbReference type="AlphaFoldDB" id="A0AAP6WQS6"/>
<name>A0AAP6WQS6_CLOPF</name>
<accession>A0AAP6WQS6</accession>
<dbReference type="Proteomes" id="UP000481454">
    <property type="component" value="Unassembled WGS sequence"/>
</dbReference>
<evidence type="ECO:0000313" key="1">
    <source>
        <dbReference type="EMBL" id="NGU31426.1"/>
    </source>
</evidence>
<dbReference type="EMBL" id="JAALLZ010000010">
    <property type="protein sequence ID" value="NGU31426.1"/>
    <property type="molecule type" value="Genomic_DNA"/>
</dbReference>
<proteinExistence type="predicted"/>
<gene>
    <name evidence="1" type="ORF">G6Z34_15210</name>
</gene>
<protein>
    <submittedName>
        <fullName evidence="1">Uncharacterized protein</fullName>
    </submittedName>
</protein>
<reference evidence="1 2" key="1">
    <citation type="submission" date="2020-02" db="EMBL/GenBank/DDBJ databases">
        <title>Genomic Insights into the Phylogeny and Genetic Plasticity of the Human and Animal Enteric Pathogen Clostridium perfringens.</title>
        <authorList>
            <person name="Feng Y."/>
            <person name="Hu Y."/>
        </authorList>
    </citation>
    <scope>NUCLEOTIDE SEQUENCE [LARGE SCALE GENOMIC DNA]</scope>
    <source>
        <strain evidence="1 2">CP-40</strain>
    </source>
</reference>
<organism evidence="1 2">
    <name type="scientific">Clostridium perfringens</name>
    <dbReference type="NCBI Taxonomy" id="1502"/>
    <lineage>
        <taxon>Bacteria</taxon>
        <taxon>Bacillati</taxon>
        <taxon>Bacillota</taxon>
        <taxon>Clostridia</taxon>
        <taxon>Eubacteriales</taxon>
        <taxon>Clostridiaceae</taxon>
        <taxon>Clostridium</taxon>
    </lineage>
</organism>
<comment type="caution">
    <text evidence="1">The sequence shown here is derived from an EMBL/GenBank/DDBJ whole genome shotgun (WGS) entry which is preliminary data.</text>
</comment>
<evidence type="ECO:0000313" key="2">
    <source>
        <dbReference type="Proteomes" id="UP000481454"/>
    </source>
</evidence>
<dbReference type="RefSeq" id="WP_003458206.1">
    <property type="nucleotide sequence ID" value="NZ_CATNWX010000009.1"/>
</dbReference>